<feature type="transmembrane region" description="Helical" evidence="1">
    <location>
        <begin position="12"/>
        <end position="31"/>
    </location>
</feature>
<keyword evidence="1" id="KW-0472">Membrane</keyword>
<keyword evidence="1" id="KW-0812">Transmembrane</keyword>
<sequence length="93" mass="10240">MSDQCQSSARISPAWRVAFLGIAVLTIYMAMSLDLRHPIQTTMDVLAPMPFLLLAATNSYRSETAKLALAAALFLTAAMIAQPSLHPKPWIFY</sequence>
<evidence type="ECO:0000313" key="2">
    <source>
        <dbReference type="EMBL" id="MFD0727444.1"/>
    </source>
</evidence>
<name>A0ABW2YLL7_9GAMM</name>
<evidence type="ECO:0000256" key="1">
    <source>
        <dbReference type="SAM" id="Phobius"/>
    </source>
</evidence>
<comment type="caution">
    <text evidence="2">The sequence shown here is derived from an EMBL/GenBank/DDBJ whole genome shotgun (WGS) entry which is preliminary data.</text>
</comment>
<gene>
    <name evidence="2" type="ORF">ACFQ0E_17760</name>
</gene>
<keyword evidence="3" id="KW-1185">Reference proteome</keyword>
<keyword evidence="1" id="KW-1133">Transmembrane helix</keyword>
<feature type="transmembrane region" description="Helical" evidence="1">
    <location>
        <begin position="67"/>
        <end position="85"/>
    </location>
</feature>
<protein>
    <recommendedName>
        <fullName evidence="4">Transmembrane protein</fullName>
    </recommendedName>
</protein>
<accession>A0ABW2YLL7</accession>
<reference evidence="3" key="1">
    <citation type="journal article" date="2019" name="Int. J. Syst. Evol. Microbiol.">
        <title>The Global Catalogue of Microorganisms (GCM) 10K type strain sequencing project: providing services to taxonomists for standard genome sequencing and annotation.</title>
        <authorList>
            <consortium name="The Broad Institute Genomics Platform"/>
            <consortium name="The Broad Institute Genome Sequencing Center for Infectious Disease"/>
            <person name="Wu L."/>
            <person name="Ma J."/>
        </authorList>
    </citation>
    <scope>NUCLEOTIDE SEQUENCE [LARGE SCALE GENOMIC DNA]</scope>
    <source>
        <strain evidence="3">CCUG 55585</strain>
    </source>
</reference>
<proteinExistence type="predicted"/>
<dbReference type="Proteomes" id="UP001597110">
    <property type="component" value="Unassembled WGS sequence"/>
</dbReference>
<dbReference type="EMBL" id="JBHTIF010000005">
    <property type="protein sequence ID" value="MFD0727444.1"/>
    <property type="molecule type" value="Genomic_DNA"/>
</dbReference>
<feature type="transmembrane region" description="Helical" evidence="1">
    <location>
        <begin position="37"/>
        <end position="55"/>
    </location>
</feature>
<organism evidence="2 3">
    <name type="scientific">Lysobacter brunescens</name>
    <dbReference type="NCBI Taxonomy" id="262323"/>
    <lineage>
        <taxon>Bacteria</taxon>
        <taxon>Pseudomonadati</taxon>
        <taxon>Pseudomonadota</taxon>
        <taxon>Gammaproteobacteria</taxon>
        <taxon>Lysobacterales</taxon>
        <taxon>Lysobacteraceae</taxon>
        <taxon>Lysobacter</taxon>
    </lineage>
</organism>
<dbReference type="RefSeq" id="WP_386826117.1">
    <property type="nucleotide sequence ID" value="NZ_JBHTIF010000005.1"/>
</dbReference>
<evidence type="ECO:0000313" key="3">
    <source>
        <dbReference type="Proteomes" id="UP001597110"/>
    </source>
</evidence>
<evidence type="ECO:0008006" key="4">
    <source>
        <dbReference type="Google" id="ProtNLM"/>
    </source>
</evidence>